<comment type="caution">
    <text evidence="5">The sequence shown here is derived from an EMBL/GenBank/DDBJ whole genome shotgun (WGS) entry which is preliminary data.</text>
</comment>
<dbReference type="PANTHER" id="PTHR32183">
    <property type="match status" value="1"/>
</dbReference>
<evidence type="ECO:0000256" key="2">
    <source>
        <dbReference type="ARBA" id="ARBA00022603"/>
    </source>
</evidence>
<dbReference type="GO" id="GO:0032259">
    <property type="term" value="P:methylation"/>
    <property type="evidence" value="ECO:0007669"/>
    <property type="project" value="UniProtKB-KW"/>
</dbReference>
<proteinExistence type="predicted"/>
<dbReference type="PROSITE" id="PS51585">
    <property type="entry name" value="SAM_MT_TPMT"/>
    <property type="match status" value="1"/>
</dbReference>
<dbReference type="Pfam" id="PF05724">
    <property type="entry name" value="TPMT"/>
    <property type="match status" value="1"/>
</dbReference>
<dbReference type="Proteomes" id="UP000184267">
    <property type="component" value="Unassembled WGS sequence"/>
</dbReference>
<name>A0A1M2W111_TRAPU</name>
<keyword evidence="4" id="KW-0949">S-adenosyl-L-methionine</keyword>
<organism evidence="5 6">
    <name type="scientific">Trametes pubescens</name>
    <name type="common">White-rot fungus</name>
    <dbReference type="NCBI Taxonomy" id="154538"/>
    <lineage>
        <taxon>Eukaryota</taxon>
        <taxon>Fungi</taxon>
        <taxon>Dikarya</taxon>
        <taxon>Basidiomycota</taxon>
        <taxon>Agaricomycotina</taxon>
        <taxon>Agaricomycetes</taxon>
        <taxon>Polyporales</taxon>
        <taxon>Polyporaceae</taxon>
        <taxon>Trametes</taxon>
    </lineage>
</organism>
<keyword evidence="6" id="KW-1185">Reference proteome</keyword>
<reference evidence="5 6" key="1">
    <citation type="submission" date="2016-10" db="EMBL/GenBank/DDBJ databases">
        <title>Genome sequence of the basidiomycete white-rot fungus Trametes pubescens.</title>
        <authorList>
            <person name="Makela M.R."/>
            <person name="Granchi Z."/>
            <person name="Peng M."/>
            <person name="De Vries R.P."/>
            <person name="Grigoriev I."/>
            <person name="Riley R."/>
            <person name="Hilden K."/>
        </authorList>
    </citation>
    <scope>NUCLEOTIDE SEQUENCE [LARGE SCALE GENOMIC DNA]</scope>
    <source>
        <strain evidence="5 6">FBCC735</strain>
    </source>
</reference>
<evidence type="ECO:0000256" key="3">
    <source>
        <dbReference type="ARBA" id="ARBA00022679"/>
    </source>
</evidence>
<evidence type="ECO:0008006" key="7">
    <source>
        <dbReference type="Google" id="ProtNLM"/>
    </source>
</evidence>
<gene>
    <name evidence="5" type="ORF">TRAPUB_9895</name>
</gene>
<dbReference type="PANTHER" id="PTHR32183:SF6">
    <property type="entry name" value="CYSTEINE SULFINATE DESULFINASE_CYSTEINE DESULFURASE AND RELATED ENZYMES"/>
    <property type="match status" value="1"/>
</dbReference>
<evidence type="ECO:0000313" key="6">
    <source>
        <dbReference type="Proteomes" id="UP000184267"/>
    </source>
</evidence>
<dbReference type="InterPro" id="IPR008854">
    <property type="entry name" value="TPMT"/>
</dbReference>
<protein>
    <recommendedName>
        <fullName evidence="7">Thiol methyltransferase 2</fullName>
    </recommendedName>
</protein>
<dbReference type="OMA" id="RDFISVW"/>
<dbReference type="STRING" id="154538.A0A1M2W111"/>
<dbReference type="SUPFAM" id="SSF53335">
    <property type="entry name" value="S-adenosyl-L-methionine-dependent methyltransferases"/>
    <property type="match status" value="1"/>
</dbReference>
<dbReference type="Gene3D" id="3.40.50.150">
    <property type="entry name" value="Vaccinia Virus protein VP39"/>
    <property type="match status" value="1"/>
</dbReference>
<keyword evidence="1" id="KW-0597">Phosphoprotein</keyword>
<dbReference type="CDD" id="cd02440">
    <property type="entry name" value="AdoMet_MTases"/>
    <property type="match status" value="1"/>
</dbReference>
<evidence type="ECO:0000313" key="5">
    <source>
        <dbReference type="EMBL" id="OJT13541.1"/>
    </source>
</evidence>
<evidence type="ECO:0000256" key="1">
    <source>
        <dbReference type="ARBA" id="ARBA00022553"/>
    </source>
</evidence>
<dbReference type="OrthoDB" id="276151at2759"/>
<dbReference type="AlphaFoldDB" id="A0A1M2W111"/>
<sequence length="220" mass="24586">MSTPPENHDRFAKFRADLAAQKENGWDEAWKAKVTPWDVGTMQLALKELVEESGLSFSRSGRALVPGCGRGFDAIYISKTLGLETVGYDISPTGIAAANDLKTSVGADAANVKFEVADFFALDDEPFDLVYDYTFFVAIHPSQRPQWAAQMAKLVKPGGFLITLIYPIRPYTEVGPPFFVRPEHYVEVLGSGWEKVWDKVPEKTLETHVGEDRMVVWKKL</sequence>
<dbReference type="InterPro" id="IPR029063">
    <property type="entry name" value="SAM-dependent_MTases_sf"/>
</dbReference>
<dbReference type="EMBL" id="MNAD01000396">
    <property type="protein sequence ID" value="OJT13541.1"/>
    <property type="molecule type" value="Genomic_DNA"/>
</dbReference>
<dbReference type="GO" id="GO:0008757">
    <property type="term" value="F:S-adenosylmethionine-dependent methyltransferase activity"/>
    <property type="evidence" value="ECO:0007669"/>
    <property type="project" value="InterPro"/>
</dbReference>
<evidence type="ECO:0000256" key="4">
    <source>
        <dbReference type="ARBA" id="ARBA00022691"/>
    </source>
</evidence>
<accession>A0A1M2W111</accession>
<keyword evidence="2" id="KW-0489">Methyltransferase</keyword>
<keyword evidence="3" id="KW-0808">Transferase</keyword>